<dbReference type="Gene3D" id="3.40.50.10810">
    <property type="entry name" value="Tandem AAA-ATPase domain"/>
    <property type="match status" value="1"/>
</dbReference>
<protein>
    <submittedName>
        <fullName evidence="4">Helicase</fullName>
    </submittedName>
</protein>
<evidence type="ECO:0000313" key="4">
    <source>
        <dbReference type="EMBL" id="KOF03627.1"/>
    </source>
</evidence>
<dbReference type="CDD" id="cd18793">
    <property type="entry name" value="SF2_C_SNF"/>
    <property type="match status" value="1"/>
</dbReference>
<proteinExistence type="predicted"/>
<dbReference type="OrthoDB" id="9814088at2"/>
<dbReference type="InterPro" id="IPR006935">
    <property type="entry name" value="Helicase/UvrB_N"/>
</dbReference>
<dbReference type="InterPro" id="IPR027417">
    <property type="entry name" value="P-loop_NTPase"/>
</dbReference>
<dbReference type="AlphaFoldDB" id="A0A0L8AN80"/>
<accession>A0A0L8AN80</accession>
<organism evidence="4 5">
    <name type="scientific">Roseivirga seohaensis subsp. aquiponti</name>
    <dbReference type="NCBI Taxonomy" id="1566026"/>
    <lineage>
        <taxon>Bacteria</taxon>
        <taxon>Pseudomonadati</taxon>
        <taxon>Bacteroidota</taxon>
        <taxon>Cytophagia</taxon>
        <taxon>Cytophagales</taxon>
        <taxon>Roseivirgaceae</taxon>
        <taxon>Roseivirga</taxon>
    </lineage>
</organism>
<dbReference type="GO" id="GO:0004386">
    <property type="term" value="F:helicase activity"/>
    <property type="evidence" value="ECO:0007669"/>
    <property type="project" value="UniProtKB-KW"/>
</dbReference>
<dbReference type="InterPro" id="IPR014001">
    <property type="entry name" value="Helicase_ATP-bd"/>
</dbReference>
<dbReference type="PROSITE" id="PS51194">
    <property type="entry name" value="HELICASE_CTER"/>
    <property type="match status" value="1"/>
</dbReference>
<name>A0A0L8AN80_9BACT</name>
<dbReference type="InterPro" id="IPR049730">
    <property type="entry name" value="SNF2/RAD54-like_C"/>
</dbReference>
<dbReference type="PANTHER" id="PTHR45766">
    <property type="entry name" value="DNA ANNEALING HELICASE AND ENDONUCLEASE ZRANB3 FAMILY MEMBER"/>
    <property type="match status" value="1"/>
</dbReference>
<gene>
    <name evidence="4" type="ORF">OB69_04825</name>
</gene>
<reference evidence="5" key="1">
    <citation type="submission" date="2014-11" db="EMBL/GenBank/DDBJ databases">
        <title>Genome sequencing of Roseivirga sp. D-25.</title>
        <authorList>
            <person name="Selvaratnam C."/>
            <person name="Thevarajoo S."/>
            <person name="Goh K.M."/>
            <person name="Eee R."/>
            <person name="Chan K.-G."/>
            <person name="Chong C.S."/>
        </authorList>
    </citation>
    <scope>NUCLEOTIDE SEQUENCE [LARGE SCALE GENOMIC DNA]</scope>
    <source>
        <strain evidence="5">D-25</strain>
    </source>
</reference>
<dbReference type="Gene3D" id="3.40.50.300">
    <property type="entry name" value="P-loop containing nucleotide triphosphate hydrolases"/>
    <property type="match status" value="1"/>
</dbReference>
<feature type="domain" description="Helicase C-terminal" evidence="3">
    <location>
        <begin position="708"/>
        <end position="882"/>
    </location>
</feature>
<dbReference type="InterPro" id="IPR001650">
    <property type="entry name" value="Helicase_C-like"/>
</dbReference>
<keyword evidence="1" id="KW-0378">Hydrolase</keyword>
<dbReference type="RefSeq" id="WP_053222572.1">
    <property type="nucleotide sequence ID" value="NZ_JSVA01000006.1"/>
</dbReference>
<evidence type="ECO:0000259" key="3">
    <source>
        <dbReference type="PROSITE" id="PS51194"/>
    </source>
</evidence>
<dbReference type="Gene3D" id="3.30.870.10">
    <property type="entry name" value="Endonuclease Chain A"/>
    <property type="match status" value="1"/>
</dbReference>
<keyword evidence="4" id="KW-0547">Nucleotide-binding</keyword>
<dbReference type="Pfam" id="PF04851">
    <property type="entry name" value="ResIII"/>
    <property type="match status" value="1"/>
</dbReference>
<dbReference type="GO" id="GO:0016787">
    <property type="term" value="F:hydrolase activity"/>
    <property type="evidence" value="ECO:0007669"/>
    <property type="project" value="UniProtKB-KW"/>
</dbReference>
<dbReference type="InterPro" id="IPR025202">
    <property type="entry name" value="PLD-like_dom"/>
</dbReference>
<dbReference type="PANTHER" id="PTHR45766:SF6">
    <property type="entry name" value="SWI_SNF-RELATED MATRIX-ASSOCIATED ACTIN-DEPENDENT REGULATOR OF CHROMATIN SUBFAMILY A-LIKE PROTEIN 1"/>
    <property type="match status" value="1"/>
</dbReference>
<comment type="caution">
    <text evidence="4">The sequence shown here is derived from an EMBL/GenBank/DDBJ whole genome shotgun (WGS) entry which is preliminary data.</text>
</comment>
<dbReference type="PATRIC" id="fig|1566026.4.peg.2787"/>
<dbReference type="GO" id="GO:0003677">
    <property type="term" value="F:DNA binding"/>
    <property type="evidence" value="ECO:0007669"/>
    <property type="project" value="InterPro"/>
</dbReference>
<dbReference type="EMBL" id="JSVA01000006">
    <property type="protein sequence ID" value="KOF03627.1"/>
    <property type="molecule type" value="Genomic_DNA"/>
</dbReference>
<evidence type="ECO:0000256" key="1">
    <source>
        <dbReference type="ARBA" id="ARBA00022801"/>
    </source>
</evidence>
<dbReference type="GO" id="GO:0005524">
    <property type="term" value="F:ATP binding"/>
    <property type="evidence" value="ECO:0007669"/>
    <property type="project" value="InterPro"/>
</dbReference>
<dbReference type="Pfam" id="PF00271">
    <property type="entry name" value="Helicase_C"/>
    <property type="match status" value="1"/>
</dbReference>
<dbReference type="SUPFAM" id="SSF56024">
    <property type="entry name" value="Phospholipase D/nuclease"/>
    <property type="match status" value="1"/>
</dbReference>
<dbReference type="SMART" id="SM00490">
    <property type="entry name" value="HELICc"/>
    <property type="match status" value="1"/>
</dbReference>
<keyword evidence="5" id="KW-1185">Reference proteome</keyword>
<dbReference type="Proteomes" id="UP000036908">
    <property type="component" value="Unassembled WGS sequence"/>
</dbReference>
<keyword evidence="4" id="KW-0067">ATP-binding</keyword>
<feature type="domain" description="Helicase ATP-binding" evidence="2">
    <location>
        <begin position="274"/>
        <end position="411"/>
    </location>
</feature>
<dbReference type="Pfam" id="PF13091">
    <property type="entry name" value="PLDc_2"/>
    <property type="match status" value="1"/>
</dbReference>
<evidence type="ECO:0000259" key="2">
    <source>
        <dbReference type="PROSITE" id="PS51192"/>
    </source>
</evidence>
<dbReference type="SMART" id="SM00487">
    <property type="entry name" value="DEXDc"/>
    <property type="match status" value="1"/>
</dbReference>
<sequence>MPTIFDNIEKHLEEGLNKTLEKSLRADFCIGYFNLRGWQKVASVIDKLPGGHLPEEFDDESKYHCRVLIGMQRLPEEEIRDFFSSEKRALDNNIALELKKKIAKEFKEQLIIGNPTNQDEISLKKLSKQLREKRVVVKLHLKHTLHAKLYLAHREDYNSPTIGFVGSSNLTFAGITKQGELNVDVVEGDAAKKLSKWYQDRWEDRWSIDITEELAQIIDESWATEKLYSPYHVYLKIAYHLSREARAGISEFQLPKVFEKSLLPYQQSAVKVAAHHLHHRGGVIIGDVVGLGKTITATALAKMFEDDFFLETLIICPKNLVEMWRDYAHKYQLRAKVISVTQAQTKLANERRYRLIIVDESHNLRNRDGKRYRAIQEYIHLNDSKVILLTATPYNKTYLDLSNQLRLFLDEEYNLGISPEQYIESIGGRVHFLANHQVSETSIPAFEKSPFSDDWAELMRLFLVRRTRSFIKSNYAIDDPEMGRKYLEFPDGTRSYFPDRLPKKVEYVFDPKDPKDQYAQLYSNKVVDAIDDLILPRYGLGQEGYENKKPTIEISKEEIIIKENLGRAGTRLIGFARTNLFKRLESSGYSFLLSISRHILRNYLFIYAIENDLPFPVGKQEAGLIDDFMYSDSDNEDDDNTEILTTQKQYLERAEKYYDSLFAKKSKYQWIRSQLFNEKLKNDLIGDSKELMSVLKLGKDWHQENDRQLNALYNLVTKKHKDEKILIFTQFSDTANYLYQSLKKRCLDKVECVTGANENPTAFAHRFSPRSNEKDIPKGQEIRVLITTDVLSEGQNLQDAHIVLNFDLPWAIIRLIQRAGRVDRIGQKHHEILCYSFLPEDGIENIINLRGRLSQRIRENAETVGSDEVFFEGDPVNIADLYNEKSGLLDEEEDIEVDLASYAYQIWKNAIDAEPELAKTIPDLPDVIYATKKGSEDQKLNGSIVYTKTHNENDILAWVDEKYKIVTQSQFQILKAVKCGPDVEPLERFEKHHELVKFGLNHIKETEAKVGGQLGKKTGARYRAYNRLERYASQNEGTLWITEELKRAIQDIYDYPMREFARETINRQLKTGITDEELANLVVSLREDVKLSLIGDDDSKQKEPQIICSMGLKIK</sequence>
<dbReference type="PROSITE" id="PS51192">
    <property type="entry name" value="HELICASE_ATP_BIND_1"/>
    <property type="match status" value="1"/>
</dbReference>
<keyword evidence="4" id="KW-0347">Helicase</keyword>
<dbReference type="CDD" id="cd09178">
    <property type="entry name" value="PLDc_N_Snf2_like"/>
    <property type="match status" value="1"/>
</dbReference>
<dbReference type="InterPro" id="IPR038718">
    <property type="entry name" value="SNF2-like_sf"/>
</dbReference>
<dbReference type="SUPFAM" id="SSF52540">
    <property type="entry name" value="P-loop containing nucleoside triphosphate hydrolases"/>
    <property type="match status" value="2"/>
</dbReference>
<evidence type="ECO:0000313" key="5">
    <source>
        <dbReference type="Proteomes" id="UP000036908"/>
    </source>
</evidence>